<keyword evidence="6" id="KW-1015">Disulfide bond</keyword>
<dbReference type="InterPro" id="IPR013766">
    <property type="entry name" value="Thioredoxin_domain"/>
</dbReference>
<sequence>MAELSPGMAAPDFTLPDADDQPVSLQDMRGAYVVVYFYPKDNTSACTLEARSFTEEMEEFERLNARVIGISPDPPRSHKRFAEKHNLSVHLLSNPDHDVIAAYGAWVRKKRCGREYEGVDRSTFIIDPEGKIAAVWRNVKVDGHVDEVKAKLEELAASSAAS</sequence>
<dbReference type="SUPFAM" id="SSF52833">
    <property type="entry name" value="Thioredoxin-like"/>
    <property type="match status" value="1"/>
</dbReference>
<evidence type="ECO:0000256" key="6">
    <source>
        <dbReference type="ARBA" id="ARBA00023157"/>
    </source>
</evidence>
<evidence type="ECO:0000256" key="11">
    <source>
        <dbReference type="PIRSR" id="PIRSR000239-1"/>
    </source>
</evidence>
<comment type="similarity">
    <text evidence="9">Belongs to the peroxiredoxin family. BCP/PrxQ subfamily.</text>
</comment>
<evidence type="ECO:0000313" key="15">
    <source>
        <dbReference type="Proteomes" id="UP001305652"/>
    </source>
</evidence>
<dbReference type="InterPro" id="IPR036249">
    <property type="entry name" value="Thioredoxin-like_sf"/>
</dbReference>
<name>A0AAX4FSL8_9EURY</name>
<feature type="domain" description="Thioredoxin" evidence="13">
    <location>
        <begin position="4"/>
        <end position="157"/>
    </location>
</feature>
<dbReference type="GO" id="GO:0005737">
    <property type="term" value="C:cytoplasm"/>
    <property type="evidence" value="ECO:0007669"/>
    <property type="project" value="TreeGrafter"/>
</dbReference>
<evidence type="ECO:0000256" key="4">
    <source>
        <dbReference type="ARBA" id="ARBA00022862"/>
    </source>
</evidence>
<dbReference type="PIRSF" id="PIRSF000239">
    <property type="entry name" value="AHPC"/>
    <property type="match status" value="1"/>
</dbReference>
<dbReference type="EC" id="1.11.1.24" evidence="2"/>
<proteinExistence type="inferred from homology"/>
<dbReference type="GO" id="GO:0045454">
    <property type="term" value="P:cell redox homeostasis"/>
    <property type="evidence" value="ECO:0007669"/>
    <property type="project" value="TreeGrafter"/>
</dbReference>
<keyword evidence="15" id="KW-1185">Reference proteome</keyword>
<keyword evidence="4" id="KW-0049">Antioxidant</keyword>
<dbReference type="KEGG" id="mrc:R6Y96_05950"/>
<dbReference type="Pfam" id="PF00578">
    <property type="entry name" value="AhpC-TSA"/>
    <property type="match status" value="1"/>
</dbReference>
<evidence type="ECO:0000256" key="3">
    <source>
        <dbReference type="ARBA" id="ARBA00022559"/>
    </source>
</evidence>
<dbReference type="InterPro" id="IPR000866">
    <property type="entry name" value="AhpC/TSA"/>
</dbReference>
<dbReference type="GO" id="GO:0034599">
    <property type="term" value="P:cellular response to oxidative stress"/>
    <property type="evidence" value="ECO:0007669"/>
    <property type="project" value="TreeGrafter"/>
</dbReference>
<feature type="active site" description="Cysteine sulfenic acid (-SOH) intermediate; for peroxidase activity" evidence="11">
    <location>
        <position position="46"/>
    </location>
</feature>
<dbReference type="FunFam" id="3.40.30.10:FF:000007">
    <property type="entry name" value="Thioredoxin-dependent thiol peroxidase"/>
    <property type="match status" value="1"/>
</dbReference>
<dbReference type="PANTHER" id="PTHR42801">
    <property type="entry name" value="THIOREDOXIN-DEPENDENT PEROXIDE REDUCTASE"/>
    <property type="match status" value="1"/>
</dbReference>
<dbReference type="PANTHER" id="PTHR42801:SF4">
    <property type="entry name" value="AHPC_TSA FAMILY PROTEIN"/>
    <property type="match status" value="1"/>
</dbReference>
<comment type="catalytic activity">
    <reaction evidence="10">
        <text>a hydroperoxide + [thioredoxin]-dithiol = an alcohol + [thioredoxin]-disulfide + H2O</text>
        <dbReference type="Rhea" id="RHEA:62620"/>
        <dbReference type="Rhea" id="RHEA-COMP:10698"/>
        <dbReference type="Rhea" id="RHEA-COMP:10700"/>
        <dbReference type="ChEBI" id="CHEBI:15377"/>
        <dbReference type="ChEBI" id="CHEBI:29950"/>
        <dbReference type="ChEBI" id="CHEBI:30879"/>
        <dbReference type="ChEBI" id="CHEBI:35924"/>
        <dbReference type="ChEBI" id="CHEBI:50058"/>
        <dbReference type="EC" id="1.11.1.24"/>
    </reaction>
</comment>
<organism evidence="14 15">
    <name type="scientific">Methanoculleus receptaculi</name>
    <dbReference type="NCBI Taxonomy" id="394967"/>
    <lineage>
        <taxon>Archaea</taxon>
        <taxon>Methanobacteriati</taxon>
        <taxon>Methanobacteriota</taxon>
        <taxon>Stenosarchaea group</taxon>
        <taxon>Methanomicrobia</taxon>
        <taxon>Methanomicrobiales</taxon>
        <taxon>Methanomicrobiaceae</taxon>
        <taxon>Methanoculleus</taxon>
    </lineage>
</organism>
<comment type="subunit">
    <text evidence="1">Monomer.</text>
</comment>
<gene>
    <name evidence="14" type="primary">bcp</name>
    <name evidence="14" type="ORF">R6Y96_05950</name>
</gene>
<dbReference type="GeneID" id="85732681"/>
<dbReference type="InterPro" id="IPR024706">
    <property type="entry name" value="Peroxiredoxin_AhpC-typ"/>
</dbReference>
<accession>A0AAX4FSL8</accession>
<dbReference type="NCBIfam" id="NF006960">
    <property type="entry name" value="PRK09437.1"/>
    <property type="match status" value="1"/>
</dbReference>
<evidence type="ECO:0000256" key="1">
    <source>
        <dbReference type="ARBA" id="ARBA00011245"/>
    </source>
</evidence>
<dbReference type="EMBL" id="CP137642">
    <property type="protein sequence ID" value="WOX56864.1"/>
    <property type="molecule type" value="Genomic_DNA"/>
</dbReference>
<keyword evidence="7" id="KW-0676">Redox-active center</keyword>
<evidence type="ECO:0000256" key="12">
    <source>
        <dbReference type="SAM" id="MobiDB-lite"/>
    </source>
</evidence>
<keyword evidence="5 14" id="KW-0560">Oxidoreductase</keyword>
<keyword evidence="3 14" id="KW-0575">Peroxidase</keyword>
<dbReference type="InterPro" id="IPR050924">
    <property type="entry name" value="Peroxiredoxin_BCP/PrxQ"/>
</dbReference>
<dbReference type="GO" id="GO:0008379">
    <property type="term" value="F:thioredoxin peroxidase activity"/>
    <property type="evidence" value="ECO:0007669"/>
    <property type="project" value="TreeGrafter"/>
</dbReference>
<evidence type="ECO:0000256" key="9">
    <source>
        <dbReference type="ARBA" id="ARBA00038489"/>
    </source>
</evidence>
<evidence type="ECO:0000256" key="8">
    <source>
        <dbReference type="ARBA" id="ARBA00032824"/>
    </source>
</evidence>
<evidence type="ECO:0000313" key="14">
    <source>
        <dbReference type="EMBL" id="WOX56864.1"/>
    </source>
</evidence>
<protein>
    <recommendedName>
        <fullName evidence="2">thioredoxin-dependent peroxiredoxin</fullName>
        <ecNumber evidence="2">1.11.1.24</ecNumber>
    </recommendedName>
    <alternativeName>
        <fullName evidence="8">Thioredoxin peroxidase</fullName>
    </alternativeName>
</protein>
<evidence type="ECO:0000256" key="5">
    <source>
        <dbReference type="ARBA" id="ARBA00023002"/>
    </source>
</evidence>
<dbReference type="Proteomes" id="UP001305652">
    <property type="component" value="Chromosome"/>
</dbReference>
<dbReference type="PROSITE" id="PS51352">
    <property type="entry name" value="THIOREDOXIN_2"/>
    <property type="match status" value="1"/>
</dbReference>
<evidence type="ECO:0000256" key="7">
    <source>
        <dbReference type="ARBA" id="ARBA00023284"/>
    </source>
</evidence>
<evidence type="ECO:0000256" key="10">
    <source>
        <dbReference type="ARBA" id="ARBA00049091"/>
    </source>
</evidence>
<feature type="region of interest" description="Disordered" evidence="12">
    <location>
        <begin position="1"/>
        <end position="21"/>
    </location>
</feature>
<reference evidence="14 15" key="1">
    <citation type="submission" date="2023-10" db="EMBL/GenBank/DDBJ databases">
        <title>The complete genome sequence of Methanoculleus receptaculi DSM 18860.</title>
        <authorList>
            <person name="Lai S.-J."/>
            <person name="You Y.-T."/>
            <person name="Chen S.-C."/>
        </authorList>
    </citation>
    <scope>NUCLEOTIDE SEQUENCE [LARGE SCALE GENOMIC DNA]</scope>
    <source>
        <strain evidence="14 15">DSM 18860</strain>
    </source>
</reference>
<evidence type="ECO:0000259" key="13">
    <source>
        <dbReference type="PROSITE" id="PS51352"/>
    </source>
</evidence>
<evidence type="ECO:0000256" key="2">
    <source>
        <dbReference type="ARBA" id="ARBA00013017"/>
    </source>
</evidence>
<dbReference type="CDD" id="cd03017">
    <property type="entry name" value="PRX_BCP"/>
    <property type="match status" value="1"/>
</dbReference>
<dbReference type="AlphaFoldDB" id="A0AAX4FSL8"/>
<dbReference type="Gene3D" id="3.40.30.10">
    <property type="entry name" value="Glutaredoxin"/>
    <property type="match status" value="1"/>
</dbReference>
<dbReference type="RefSeq" id="WP_318620303.1">
    <property type="nucleotide sequence ID" value="NZ_CP137642.1"/>
</dbReference>